<dbReference type="GO" id="GO:0140907">
    <property type="term" value="F:flavin-dependent halogenase activity"/>
    <property type="evidence" value="ECO:0007669"/>
    <property type="project" value="UniProtKB-ARBA"/>
</dbReference>
<sequence>MSHLSTVPPSSTQILVIGGGPSGAYTAAALAREGFQVTLLEKEIFPRYHIGETMLHSFRMFLKFIEAEEKVKNFGFAVKLGSAVKLNQHKREGYTDFTLGGEAPERASWSVTRADFDNLLLKHASESGASVYEGVRVTEINFFAENPQQPVAAEWKSDQGSGEIKFSWLVDASGRTGIMSTRYLKNRKFTQNPALKNIASWGYWKGAGIYMPGTNRENAPWFEALTDETGWAWFIPLQAGVVSVGVVLSETSNRIKKAQAADVKAHYLSQLQLTPGLLKLLGNAELVSDIKSAADYSYSAGDNQYAGPNFRLVGDAGGQIWSSTAYWSKLTCQYSIRKWPGPSEELFYNKDDVQIDPLFSSGVHLAFTNALSAATTIAASIRGRCTEEEAIKFHNQKVGVSYTRFLIVVLGVYKQIHAQGSDVLSDIYEDNFDRAFDFIRPVIQGDADTPWETQIQQAIDFLGTSTGVVGMDPAIKERLSKRLDASLLADNGPFLPAKALAEASGDDTEAMELLQRMNSRKAITGMYNWAENFEGDNLSGFAMILERGSLGLKREQVS</sequence>
<name>A0A8H7DAX1_9AGAR</name>
<dbReference type="PANTHER" id="PTHR43747:SF5">
    <property type="entry name" value="FAD-BINDING DOMAIN-CONTAINING PROTEIN"/>
    <property type="match status" value="1"/>
</dbReference>
<reference evidence="5" key="1">
    <citation type="submission" date="2020-05" db="EMBL/GenBank/DDBJ databases">
        <title>Mycena genomes resolve the evolution of fungal bioluminescence.</title>
        <authorList>
            <person name="Tsai I.J."/>
        </authorList>
    </citation>
    <scope>NUCLEOTIDE SEQUENCE</scope>
    <source>
        <strain evidence="5">CCC161011</strain>
    </source>
</reference>
<dbReference type="InterPro" id="IPR006905">
    <property type="entry name" value="Flavin_halogenase"/>
</dbReference>
<gene>
    <name evidence="5" type="ORF">MVEN_00480400</name>
</gene>
<comment type="similarity">
    <text evidence="1">Belongs to the flavin-dependent halogenase family.</text>
</comment>
<keyword evidence="6" id="KW-1185">Reference proteome</keyword>
<protein>
    <recommendedName>
        <fullName evidence="7">Halogenase</fullName>
    </recommendedName>
</protein>
<evidence type="ECO:0000313" key="5">
    <source>
        <dbReference type="EMBL" id="KAF7366042.1"/>
    </source>
</evidence>
<dbReference type="EMBL" id="JACAZI010000003">
    <property type="protein sequence ID" value="KAF7366042.1"/>
    <property type="molecule type" value="Genomic_DNA"/>
</dbReference>
<evidence type="ECO:0000256" key="3">
    <source>
        <dbReference type="ARBA" id="ARBA00023033"/>
    </source>
</evidence>
<organism evidence="5 6">
    <name type="scientific">Mycena venus</name>
    <dbReference type="NCBI Taxonomy" id="2733690"/>
    <lineage>
        <taxon>Eukaryota</taxon>
        <taxon>Fungi</taxon>
        <taxon>Dikarya</taxon>
        <taxon>Basidiomycota</taxon>
        <taxon>Agaricomycotina</taxon>
        <taxon>Agaricomycetes</taxon>
        <taxon>Agaricomycetidae</taxon>
        <taxon>Agaricales</taxon>
        <taxon>Marasmiineae</taxon>
        <taxon>Mycenaceae</taxon>
        <taxon>Mycena</taxon>
    </lineage>
</organism>
<dbReference type="SUPFAM" id="SSF51905">
    <property type="entry name" value="FAD/NAD(P)-binding domain"/>
    <property type="match status" value="1"/>
</dbReference>
<evidence type="ECO:0000313" key="6">
    <source>
        <dbReference type="Proteomes" id="UP000620124"/>
    </source>
</evidence>
<dbReference type="PANTHER" id="PTHR43747">
    <property type="entry name" value="FAD-BINDING PROTEIN"/>
    <property type="match status" value="1"/>
</dbReference>
<evidence type="ECO:0000256" key="1">
    <source>
        <dbReference type="ARBA" id="ARBA00005706"/>
    </source>
</evidence>
<proteinExistence type="inferred from homology"/>
<keyword evidence="2" id="KW-0560">Oxidoreductase</keyword>
<dbReference type="Pfam" id="PF04820">
    <property type="entry name" value="Trp_halogenase"/>
    <property type="match status" value="2"/>
</dbReference>
<dbReference type="OrthoDB" id="2837586at2759"/>
<dbReference type="InterPro" id="IPR050816">
    <property type="entry name" value="Flavin-dep_Halogenase_NPB"/>
</dbReference>
<dbReference type="Gene3D" id="3.50.50.60">
    <property type="entry name" value="FAD/NAD(P)-binding domain"/>
    <property type="match status" value="1"/>
</dbReference>
<dbReference type="Proteomes" id="UP000620124">
    <property type="component" value="Unassembled WGS sequence"/>
</dbReference>
<evidence type="ECO:0000256" key="2">
    <source>
        <dbReference type="ARBA" id="ARBA00023002"/>
    </source>
</evidence>
<keyword evidence="3" id="KW-0503">Monooxygenase</keyword>
<dbReference type="InterPro" id="IPR036188">
    <property type="entry name" value="FAD/NAD-bd_sf"/>
</dbReference>
<comment type="catalytic activity">
    <reaction evidence="4">
        <text>melleolide F + FADH2 + chloride + O2 = 6'-chloromelleolide F + FAD + 2 H2O + H(+)</text>
        <dbReference type="Rhea" id="RHEA:67160"/>
        <dbReference type="ChEBI" id="CHEBI:15377"/>
        <dbReference type="ChEBI" id="CHEBI:15378"/>
        <dbReference type="ChEBI" id="CHEBI:15379"/>
        <dbReference type="ChEBI" id="CHEBI:17996"/>
        <dbReference type="ChEBI" id="CHEBI:57692"/>
        <dbReference type="ChEBI" id="CHEBI:58307"/>
        <dbReference type="ChEBI" id="CHEBI:167712"/>
        <dbReference type="ChEBI" id="CHEBI:167713"/>
    </reaction>
    <physiologicalReaction direction="left-to-right" evidence="4">
        <dbReference type="Rhea" id="RHEA:67161"/>
    </physiologicalReaction>
</comment>
<dbReference type="GO" id="GO:0004497">
    <property type="term" value="F:monooxygenase activity"/>
    <property type="evidence" value="ECO:0007669"/>
    <property type="project" value="UniProtKB-KW"/>
</dbReference>
<evidence type="ECO:0008006" key="7">
    <source>
        <dbReference type="Google" id="ProtNLM"/>
    </source>
</evidence>
<dbReference type="AlphaFoldDB" id="A0A8H7DAX1"/>
<dbReference type="PRINTS" id="PR00419">
    <property type="entry name" value="ADXRDTASE"/>
</dbReference>
<dbReference type="GO" id="GO:0044550">
    <property type="term" value="P:secondary metabolite biosynthetic process"/>
    <property type="evidence" value="ECO:0007669"/>
    <property type="project" value="UniProtKB-ARBA"/>
</dbReference>
<accession>A0A8H7DAX1</accession>
<evidence type="ECO:0000256" key="4">
    <source>
        <dbReference type="ARBA" id="ARBA00049364"/>
    </source>
</evidence>
<comment type="caution">
    <text evidence="5">The sequence shown here is derived from an EMBL/GenBank/DDBJ whole genome shotgun (WGS) entry which is preliminary data.</text>
</comment>